<dbReference type="InterPro" id="IPR011701">
    <property type="entry name" value="MFS"/>
</dbReference>
<dbReference type="EMBL" id="JYNV01000112">
    <property type="protein sequence ID" value="KZM26221.1"/>
    <property type="molecule type" value="Genomic_DNA"/>
</dbReference>
<dbReference type="Proteomes" id="UP000076837">
    <property type="component" value="Unassembled WGS sequence"/>
</dbReference>
<dbReference type="PANTHER" id="PTHR43791:SF55">
    <property type="entry name" value="TRANSPORTER, PUTATIVE (AFU_ORTHOLOGUE AFUA_6G01820)-RELATED"/>
    <property type="match status" value="1"/>
</dbReference>
<keyword evidence="3 6" id="KW-0812">Transmembrane</keyword>
<evidence type="ECO:0000256" key="3">
    <source>
        <dbReference type="ARBA" id="ARBA00022692"/>
    </source>
</evidence>
<evidence type="ECO:0000256" key="1">
    <source>
        <dbReference type="ARBA" id="ARBA00004141"/>
    </source>
</evidence>
<accession>A0A163J932</accession>
<evidence type="ECO:0000313" key="6">
    <source>
        <dbReference type="EMBL" id="KZM26221.1"/>
    </source>
</evidence>
<keyword evidence="2" id="KW-0813">Transport</keyword>
<keyword evidence="4" id="KW-1133">Transmembrane helix</keyword>
<dbReference type="GO" id="GO:0022857">
    <property type="term" value="F:transmembrane transporter activity"/>
    <property type="evidence" value="ECO:0007669"/>
    <property type="project" value="InterPro"/>
</dbReference>
<dbReference type="PANTHER" id="PTHR43791">
    <property type="entry name" value="PERMEASE-RELATED"/>
    <property type="match status" value="1"/>
</dbReference>
<keyword evidence="5" id="KW-0472">Membrane</keyword>
<gene>
    <name evidence="6" type="ORF">ST47_g2642</name>
</gene>
<dbReference type="Pfam" id="PF07690">
    <property type="entry name" value="MFS_1"/>
    <property type="match status" value="1"/>
</dbReference>
<reference evidence="6 7" key="1">
    <citation type="journal article" date="2016" name="Sci. Rep.">
        <title>Draft genome sequencing and secretome analysis of fungal phytopathogen Ascochyta rabiei provides insight into the necrotrophic effector repertoire.</title>
        <authorList>
            <person name="Verma S."/>
            <person name="Gazara R.K."/>
            <person name="Nizam S."/>
            <person name="Parween S."/>
            <person name="Chattopadhyay D."/>
            <person name="Verma P.K."/>
        </authorList>
    </citation>
    <scope>NUCLEOTIDE SEQUENCE [LARGE SCALE GENOMIC DNA]</scope>
    <source>
        <strain evidence="6 7">ArDII</strain>
    </source>
</reference>
<protein>
    <submittedName>
        <fullName evidence="6">Transmembrane transport</fullName>
    </submittedName>
</protein>
<dbReference type="PROSITE" id="PS50850">
    <property type="entry name" value="MFS"/>
    <property type="match status" value="1"/>
</dbReference>
<dbReference type="InterPro" id="IPR036259">
    <property type="entry name" value="MFS_trans_sf"/>
</dbReference>
<dbReference type="InterPro" id="IPR020846">
    <property type="entry name" value="MFS_dom"/>
</dbReference>
<comment type="subcellular location">
    <subcellularLocation>
        <location evidence="1">Membrane</location>
        <topology evidence="1">Multi-pass membrane protein</topology>
    </subcellularLocation>
</comment>
<dbReference type="InterPro" id="IPR012419">
    <property type="entry name" value="Cas1_AcylTrans_dom"/>
</dbReference>
<dbReference type="SUPFAM" id="SSF103473">
    <property type="entry name" value="MFS general substrate transporter"/>
    <property type="match status" value="1"/>
</dbReference>
<dbReference type="FunFam" id="1.20.1250.20:FF:000556">
    <property type="entry name" value="MFS transporter, putative (AFU_orthologue AFUA_1G17530)"/>
    <property type="match status" value="1"/>
</dbReference>
<name>A0A163J932_DIDRA</name>
<dbReference type="GO" id="GO:0016020">
    <property type="term" value="C:membrane"/>
    <property type="evidence" value="ECO:0007669"/>
    <property type="project" value="UniProtKB-SubCell"/>
</dbReference>
<evidence type="ECO:0000313" key="7">
    <source>
        <dbReference type="Proteomes" id="UP000076837"/>
    </source>
</evidence>
<dbReference type="Gene3D" id="1.20.1250.20">
    <property type="entry name" value="MFS general substrate transporter like domains"/>
    <property type="match status" value="2"/>
</dbReference>
<organism evidence="6 7">
    <name type="scientific">Didymella rabiei</name>
    <name type="common">Chickpea ascochyta blight fungus</name>
    <name type="synonym">Mycosphaerella rabiei</name>
    <dbReference type="NCBI Taxonomy" id="5454"/>
    <lineage>
        <taxon>Eukaryota</taxon>
        <taxon>Fungi</taxon>
        <taxon>Dikarya</taxon>
        <taxon>Ascomycota</taxon>
        <taxon>Pezizomycotina</taxon>
        <taxon>Dothideomycetes</taxon>
        <taxon>Pleosporomycetidae</taxon>
        <taxon>Pleosporales</taxon>
        <taxon>Pleosporineae</taxon>
        <taxon>Didymellaceae</taxon>
        <taxon>Ascochyta</taxon>
    </lineage>
</organism>
<dbReference type="Pfam" id="PF07779">
    <property type="entry name" value="Cas1_AcylT"/>
    <property type="match status" value="1"/>
</dbReference>
<proteinExistence type="predicted"/>
<evidence type="ECO:0000256" key="5">
    <source>
        <dbReference type="ARBA" id="ARBA00023136"/>
    </source>
</evidence>
<evidence type="ECO:0000256" key="2">
    <source>
        <dbReference type="ARBA" id="ARBA00022448"/>
    </source>
</evidence>
<dbReference type="OrthoDB" id="1932925at2759"/>
<comment type="caution">
    <text evidence="6">The sequence shown here is derived from an EMBL/GenBank/DDBJ whole genome shotgun (WGS) entry which is preliminary data.</text>
</comment>
<evidence type="ECO:0000256" key="4">
    <source>
        <dbReference type="ARBA" id="ARBA00022989"/>
    </source>
</evidence>
<sequence>MSFVHDHEKSVHESGSPPHDDHVLASHTSSVFLDKDVAIGLAGEHAREMDPAVEAKVLRKIDWFLIPAMIVGYGLVYYDKAILGSAVLFGMTKDLNLTVVNTHTTPPTTSTQRLSWATSMFYFGMLAGLYPMTFALQRFNIGRILGGVVVVWAVICMLTAAVTTHEGLYAQRFFLGFVESIIPTGFMCIVSGYYTQEEQALRQSWWFASTGLFTIIGGALNYGFAQITGGALRRWQYIYLLAGCLTFLFGIWCFFIPNSPASAWFLTPAERMVAVERLRKGQTGVRCQKIKMSQFREAVLDLKLWLVFILMASAYTVNGAVSGFGPLIVSTFGWSTLESILWQFPLGALCLVTILLSGYLSSKIPNIRLVLLIANCLPVIAGCAMIWKSKWTHHAATPVAGYSIIGTFGAVVSQTIVIGMSNVAGATKKSTMAAAIFVAYCVGNIVGPQLIKSQTKAQHYPELWSGLIICYCITIVAAVALYVLLRMENKKREGLPVDEDERDKLAFMDLTDKENRYFRYRAPLPMHASSHTEARALSSVLRPLSVGALMARLSLSDTADLYKCSALLHQGQWLDSPDRSPERKPFQNWQVPGCLLHDYTKSDLADCSEDGQMLFVGDTTVRQVFWAAAKKLDSLWVSDRQQELDKHEDLHLEKDGARLTFLWDPLLNSTEFSGELKAYMERNKPRGAGEKMLPSDGKRRSVLLFIGGGLWHARHLGDEYLPTFNRVVDRVAAVMSTTHDRLTSPANIRAHGKDGVDDQIFFAPVPDPLVNRLSPSREVTISQNKIWAMNDHLQLWSNRGLNVPWIYRDMTAKWPEMVGESGLHVTDRIATQMADVVLNYRCNAKAAQKHGYPFTRTCCSAYRPVNSIQLTMTFVLSSLFVLVSFGRYCRKFQELGTLSFLSETLAVFLLAAVYCFIADRTHIFDKIPKEFANVDFRVMLGTAVLVCLMNIRNVSLPVRKNMARLSENAVRLAPFLPRDQSDEFKGWMQIYVLVYAYTGASDIMDFYKVFRVFVALYLFLSGYGHATYFLRTNDFSYQRVLGVVLRLNTPPVLLALALDRPYTSYHFAPLVTFWFIIIYLTLRINRSWNECFGLLVFKVVLAALLVTMFSQVQGILEMLATFFNIAFRANVNVDELRYHLCINRYIVFLGVVVSALHIKVHLVLNTSKKQLGPAGFVVKHYFFLHRILLLAAAIITIPTFWIMTRRLKRKDDYDWWMPYIAWLPALSFVILRNATSFLQARYSASFAWLGRISFELYLLSQHIWLAGDSKGLLRVGFRYGSGTFLGDKWRDLVILTPIFVWLSWKVHEATKVSTAWLLYGRAPAAHQAQEGESADRDVMELPGWHRADGEVGRDKETGRHDQHDGHKKMMWRVGGVAAAIWLANLIR</sequence>
<keyword evidence="7" id="KW-1185">Reference proteome</keyword>